<dbReference type="Gene3D" id="3.40.630.30">
    <property type="match status" value="1"/>
</dbReference>
<evidence type="ECO:0000313" key="4">
    <source>
        <dbReference type="EMBL" id="RKR77109.1"/>
    </source>
</evidence>
<organism evidence="4 5">
    <name type="scientific">Otariodibacter oris</name>
    <dbReference type="NCBI Taxonomy" id="1032623"/>
    <lineage>
        <taxon>Bacteria</taxon>
        <taxon>Pseudomonadati</taxon>
        <taxon>Pseudomonadota</taxon>
        <taxon>Gammaproteobacteria</taxon>
        <taxon>Pasteurellales</taxon>
        <taxon>Pasteurellaceae</taxon>
        <taxon>Otariodibacter</taxon>
    </lineage>
</organism>
<name>A0A420XIL9_9PAST</name>
<dbReference type="PROSITE" id="PS51186">
    <property type="entry name" value="GNAT"/>
    <property type="match status" value="1"/>
</dbReference>
<dbReference type="OrthoDB" id="5459937at2"/>
<accession>A0A420XIL9</accession>
<keyword evidence="2" id="KW-0012">Acyltransferase</keyword>
<proteinExistence type="predicted"/>
<dbReference type="RefSeq" id="WP_121121520.1">
    <property type="nucleotide sequence ID" value="NZ_CP016604.1"/>
</dbReference>
<dbReference type="SUPFAM" id="SSF55729">
    <property type="entry name" value="Acyl-CoA N-acyltransferases (Nat)"/>
    <property type="match status" value="1"/>
</dbReference>
<dbReference type="EMBL" id="RBJC01000004">
    <property type="protein sequence ID" value="RKR77109.1"/>
    <property type="molecule type" value="Genomic_DNA"/>
</dbReference>
<dbReference type="InterPro" id="IPR016181">
    <property type="entry name" value="Acyl_CoA_acyltransferase"/>
</dbReference>
<dbReference type="InterPro" id="IPR000182">
    <property type="entry name" value="GNAT_dom"/>
</dbReference>
<evidence type="ECO:0000313" key="5">
    <source>
        <dbReference type="Proteomes" id="UP000280099"/>
    </source>
</evidence>
<protein>
    <submittedName>
        <fullName evidence="4">Phosphinothricin acetyltransferase</fullName>
    </submittedName>
</protein>
<keyword evidence="5" id="KW-1185">Reference proteome</keyword>
<reference evidence="4 5" key="1">
    <citation type="submission" date="2018-10" db="EMBL/GenBank/DDBJ databases">
        <title>Genomic Encyclopedia of Type Strains, Phase IV (KMG-IV): sequencing the most valuable type-strain genomes for metagenomic binning, comparative biology and taxonomic classification.</title>
        <authorList>
            <person name="Goeker M."/>
        </authorList>
    </citation>
    <scope>NUCLEOTIDE SEQUENCE [LARGE SCALE GENOMIC DNA]</scope>
    <source>
        <strain evidence="4 5">DSM 23800</strain>
    </source>
</reference>
<comment type="caution">
    <text evidence="4">The sequence shown here is derived from an EMBL/GenBank/DDBJ whole genome shotgun (WGS) entry which is preliminary data.</text>
</comment>
<dbReference type="PANTHER" id="PTHR43072">
    <property type="entry name" value="N-ACETYLTRANSFERASE"/>
    <property type="match status" value="1"/>
</dbReference>
<evidence type="ECO:0000256" key="1">
    <source>
        <dbReference type="ARBA" id="ARBA00022679"/>
    </source>
</evidence>
<dbReference type="PANTHER" id="PTHR43072:SF23">
    <property type="entry name" value="UPF0039 PROTEIN C11D3.02C"/>
    <property type="match status" value="1"/>
</dbReference>
<gene>
    <name evidence="4" type="ORF">DES31_0430</name>
</gene>
<dbReference type="CDD" id="cd04301">
    <property type="entry name" value="NAT_SF"/>
    <property type="match status" value="1"/>
</dbReference>
<evidence type="ECO:0000256" key="2">
    <source>
        <dbReference type="ARBA" id="ARBA00023315"/>
    </source>
</evidence>
<sequence length="173" mass="20204">MRIRLAQRQDFESILAIYNKAILTYQITGDLLLATTESRKAWFEFHLNSEKYPLWVVEEKNEVVGWFSFSPFYDRPAFAHASEISIYLDPPVHGRGYGSQIIEYMKSQMLSKNINILVAYVFELNTISLKMMDKHGFISWGRLPNIANMGKDDKGHERWRTLVMMAYEDGIKI</sequence>
<dbReference type="Proteomes" id="UP000280099">
    <property type="component" value="Unassembled WGS sequence"/>
</dbReference>
<feature type="domain" description="N-acetyltransferase" evidence="3">
    <location>
        <begin position="1"/>
        <end position="154"/>
    </location>
</feature>
<dbReference type="GO" id="GO:0016747">
    <property type="term" value="F:acyltransferase activity, transferring groups other than amino-acyl groups"/>
    <property type="evidence" value="ECO:0007669"/>
    <property type="project" value="InterPro"/>
</dbReference>
<evidence type="ECO:0000259" key="3">
    <source>
        <dbReference type="PROSITE" id="PS51186"/>
    </source>
</evidence>
<dbReference type="Pfam" id="PF00583">
    <property type="entry name" value="Acetyltransf_1"/>
    <property type="match status" value="1"/>
</dbReference>
<dbReference type="AlphaFoldDB" id="A0A420XIL9"/>
<keyword evidence="1 4" id="KW-0808">Transferase</keyword>